<keyword evidence="4" id="KW-0677">Repeat</keyword>
<accession>A0A9W7C4W5</accession>
<dbReference type="InterPro" id="IPR019775">
    <property type="entry name" value="WD40_repeat_CS"/>
</dbReference>
<evidence type="ECO:0000256" key="3">
    <source>
        <dbReference type="ARBA" id="ARBA00022692"/>
    </source>
</evidence>
<dbReference type="Gene3D" id="2.130.10.10">
    <property type="entry name" value="YVTN repeat-like/Quinoprotein amine dehydrogenase"/>
    <property type="match status" value="2"/>
</dbReference>
<evidence type="ECO:0000313" key="12">
    <source>
        <dbReference type="Proteomes" id="UP001165160"/>
    </source>
</evidence>
<keyword evidence="3 9" id="KW-0812">Transmembrane</keyword>
<dbReference type="InterPro" id="IPR020472">
    <property type="entry name" value="WD40_PAC1"/>
</dbReference>
<gene>
    <name evidence="11" type="ORF">TrVE_jg6140</name>
</gene>
<feature type="compositionally biased region" description="Polar residues" evidence="8">
    <location>
        <begin position="1"/>
        <end position="14"/>
    </location>
</feature>
<evidence type="ECO:0000256" key="5">
    <source>
        <dbReference type="ARBA" id="ARBA00022989"/>
    </source>
</evidence>
<evidence type="ECO:0000313" key="11">
    <source>
        <dbReference type="EMBL" id="GMH98288.1"/>
    </source>
</evidence>
<dbReference type="EMBL" id="BRXX01000214">
    <property type="protein sequence ID" value="GMH98288.1"/>
    <property type="molecule type" value="Genomic_DNA"/>
</dbReference>
<dbReference type="PROSITE" id="PS50294">
    <property type="entry name" value="WD_REPEATS_REGION"/>
    <property type="match status" value="3"/>
</dbReference>
<keyword evidence="12" id="KW-1185">Reference proteome</keyword>
<dbReference type="Pfam" id="PF00400">
    <property type="entry name" value="WD40"/>
    <property type="match status" value="6"/>
</dbReference>
<dbReference type="GO" id="GO:0016020">
    <property type="term" value="C:membrane"/>
    <property type="evidence" value="ECO:0007669"/>
    <property type="project" value="UniProtKB-SubCell"/>
</dbReference>
<name>A0A9W7C4W5_9STRA</name>
<dbReference type="Pfam" id="PF08016">
    <property type="entry name" value="PKD_channel"/>
    <property type="match status" value="1"/>
</dbReference>
<dbReference type="PANTHER" id="PTHR44129">
    <property type="entry name" value="WD REPEAT-CONTAINING PROTEIN POP1"/>
    <property type="match status" value="1"/>
</dbReference>
<proteinExistence type="predicted"/>
<feature type="transmembrane region" description="Helical" evidence="9">
    <location>
        <begin position="869"/>
        <end position="893"/>
    </location>
</feature>
<feature type="repeat" description="WD" evidence="7">
    <location>
        <begin position="378"/>
        <end position="419"/>
    </location>
</feature>
<dbReference type="SUPFAM" id="SSF50978">
    <property type="entry name" value="WD40 repeat-like"/>
    <property type="match status" value="1"/>
</dbReference>
<protein>
    <recommendedName>
        <fullName evidence="10">Polycystin cation channel PKD1/PKD2 domain-containing protein</fullName>
    </recommendedName>
</protein>
<evidence type="ECO:0000256" key="9">
    <source>
        <dbReference type="SAM" id="Phobius"/>
    </source>
</evidence>
<evidence type="ECO:0000256" key="8">
    <source>
        <dbReference type="SAM" id="MobiDB-lite"/>
    </source>
</evidence>
<dbReference type="CDD" id="cd00200">
    <property type="entry name" value="WD40"/>
    <property type="match status" value="1"/>
</dbReference>
<comment type="subcellular location">
    <subcellularLocation>
        <location evidence="1">Membrane</location>
        <topology evidence="1">Multi-pass membrane protein</topology>
    </subcellularLocation>
</comment>
<dbReference type="InterPro" id="IPR013122">
    <property type="entry name" value="PKD1_2_channel"/>
</dbReference>
<dbReference type="Proteomes" id="UP001165160">
    <property type="component" value="Unassembled WGS sequence"/>
</dbReference>
<feature type="transmembrane region" description="Helical" evidence="9">
    <location>
        <begin position="607"/>
        <end position="626"/>
    </location>
</feature>
<feature type="domain" description="Polycystin cation channel PKD1/PKD2" evidence="10">
    <location>
        <begin position="767"/>
        <end position="898"/>
    </location>
</feature>
<keyword evidence="5 9" id="KW-1133">Transmembrane helix</keyword>
<dbReference type="PROSITE" id="PS50082">
    <property type="entry name" value="WD_REPEATS_2"/>
    <property type="match status" value="4"/>
</dbReference>
<dbReference type="InterPro" id="IPR036322">
    <property type="entry name" value="WD40_repeat_dom_sf"/>
</dbReference>
<feature type="repeat" description="WD" evidence="7">
    <location>
        <begin position="279"/>
        <end position="322"/>
    </location>
</feature>
<feature type="transmembrane region" description="Helical" evidence="9">
    <location>
        <begin position="714"/>
        <end position="732"/>
    </location>
</feature>
<feature type="transmembrane region" description="Helical" evidence="9">
    <location>
        <begin position="676"/>
        <end position="702"/>
    </location>
</feature>
<dbReference type="SMART" id="SM00320">
    <property type="entry name" value="WD40"/>
    <property type="match status" value="7"/>
</dbReference>
<organism evidence="11 12">
    <name type="scientific">Triparma verrucosa</name>
    <dbReference type="NCBI Taxonomy" id="1606542"/>
    <lineage>
        <taxon>Eukaryota</taxon>
        <taxon>Sar</taxon>
        <taxon>Stramenopiles</taxon>
        <taxon>Ochrophyta</taxon>
        <taxon>Bolidophyceae</taxon>
        <taxon>Parmales</taxon>
        <taxon>Triparmaceae</taxon>
        <taxon>Triparma</taxon>
    </lineage>
</organism>
<dbReference type="AlphaFoldDB" id="A0A9W7C4W5"/>
<dbReference type="InterPro" id="IPR001680">
    <property type="entry name" value="WD40_rpt"/>
</dbReference>
<dbReference type="InterPro" id="IPR015943">
    <property type="entry name" value="WD40/YVTN_repeat-like_dom_sf"/>
</dbReference>
<sequence>MSSSTSNPLTQSVEMSARNIADKILLKRNKKTSPAPESPQLTRKQSKWDRRPSYALKLQRDIERKNIDIPRRESEVENTGGKSTECISYSECGKYLASGGEDKAIHIYTSENLKPMSAPFECHSSVESLDFSMDGRILCSGHKDGQMILWHLDYEGQAKHHGNSGKVIFVRREELNEHTGEVKAVKFSPKGDKLASGGSDNELIVWNLKKGDDNRDKVASHYPVRAKVNAGIKAKESKKATLATIFSSQTSFAYNEDGQLDEPQQPKSSERLSENVADFQMHKESITCISWDQNEENEYIATGSKDDTVRVWDLADKDNIEVMILEGHEKDVRDVAFSPDGQSLASVGGSWVSSDGAEIRIWDMRGEMLGDEEQSGIIEGHEMGVTSVVWSDDGKMICTGSFDQTIRFWTVENGKCFRTIINEGAIRALAAGLKQRYIAIGDSQGTVRKFHFTYPIDNYEKKLHRAFKAGGLEMEKLIKTMVEDKNEPLSKGGIYLIVEYLLHNTEGDDMKLFFDTLWTVLQEYDEEKTNDDDEEAKKALDNFIKLEGDLKDFFAHVEKFNPNLLKYLSRNLDADGELQKVAETEIMRVAMDLFARGGVLQIYYGEIVIYSVYMMCFATSTISLKFKHEYADVTVEDRLVLEANEYVLIATSLYFMFREFYQIYKEFFQHWNMKDFIIWVNHHIMLNLVVGASFAVAMYYLVLTMTSDEPKEAWFQHFVMALVGSLILFTLNTLGFWEFIDVASPAGSLGIIAFFVRYGPGEDFDHLASSVAVINWVKFLNVIRGLNKDISTFILMIEFILEDILSFIFVQVIVMIMFGHALYLELAEKDMHFHDQYSSNPYSTIWVTAQTLVKTLFGDFDSTVYSYDYVMVLFLSYMFMVIIIMLNVLIAIVSDSYSRAMSQSTELYFKSRLLLIVEMKTTFNFFLKLVRKMLPEPSSTVVFNLEKKTNEDDVWDDRMQEIADKVTAELKGKVDEQMEYNQKLMNSNEQLQKHIVEMNKKLEMMDLHVLGKMKKVPLSTAQKSFSERDAKI</sequence>
<evidence type="ECO:0000256" key="6">
    <source>
        <dbReference type="ARBA" id="ARBA00023136"/>
    </source>
</evidence>
<keyword evidence="6 9" id="KW-0472">Membrane</keyword>
<evidence type="ECO:0000256" key="2">
    <source>
        <dbReference type="ARBA" id="ARBA00022574"/>
    </source>
</evidence>
<feature type="repeat" description="WD" evidence="7">
    <location>
        <begin position="124"/>
        <end position="153"/>
    </location>
</feature>
<feature type="repeat" description="WD" evidence="7">
    <location>
        <begin position="175"/>
        <end position="216"/>
    </location>
</feature>
<keyword evidence="2 7" id="KW-0853">WD repeat</keyword>
<dbReference type="PROSITE" id="PS00678">
    <property type="entry name" value="WD_REPEATS_1"/>
    <property type="match status" value="2"/>
</dbReference>
<evidence type="ECO:0000259" key="10">
    <source>
        <dbReference type="Pfam" id="PF08016"/>
    </source>
</evidence>
<evidence type="ECO:0000256" key="1">
    <source>
        <dbReference type="ARBA" id="ARBA00004141"/>
    </source>
</evidence>
<evidence type="ECO:0000256" key="4">
    <source>
        <dbReference type="ARBA" id="ARBA00022737"/>
    </source>
</evidence>
<reference evidence="12" key="1">
    <citation type="journal article" date="2023" name="Commun. Biol.">
        <title>Genome analysis of Parmales, the sister group of diatoms, reveals the evolutionary specialization of diatoms from phago-mixotrophs to photoautotrophs.</title>
        <authorList>
            <person name="Ban H."/>
            <person name="Sato S."/>
            <person name="Yoshikawa S."/>
            <person name="Yamada K."/>
            <person name="Nakamura Y."/>
            <person name="Ichinomiya M."/>
            <person name="Sato N."/>
            <person name="Blanc-Mathieu R."/>
            <person name="Endo H."/>
            <person name="Kuwata A."/>
            <person name="Ogata H."/>
        </authorList>
    </citation>
    <scope>NUCLEOTIDE SEQUENCE [LARGE SCALE GENOMIC DNA]</scope>
    <source>
        <strain evidence="12">NIES 3699</strain>
    </source>
</reference>
<dbReference type="PRINTS" id="PR00320">
    <property type="entry name" value="GPROTEINBRPT"/>
</dbReference>
<feature type="transmembrane region" description="Helical" evidence="9">
    <location>
        <begin position="804"/>
        <end position="823"/>
    </location>
</feature>
<comment type="caution">
    <text evidence="11">The sequence shown here is derived from an EMBL/GenBank/DDBJ whole genome shotgun (WGS) entry which is preliminary data.</text>
</comment>
<dbReference type="InterPro" id="IPR050349">
    <property type="entry name" value="WD_LIS1/nudF_dynein_reg"/>
</dbReference>
<feature type="region of interest" description="Disordered" evidence="8">
    <location>
        <begin position="1"/>
        <end position="50"/>
    </location>
</feature>
<evidence type="ECO:0000256" key="7">
    <source>
        <dbReference type="PROSITE-ProRule" id="PRU00221"/>
    </source>
</evidence>